<proteinExistence type="predicted"/>
<name>A0AAW0TAM0_SCYPA</name>
<keyword evidence="2" id="KW-1185">Reference proteome</keyword>
<sequence length="74" mass="7967">MFSSNVLKEGNPGSNILNRDKIRDNWRAVCGELCIVSEGDPQSHTPAAGGGGKGIHLLHYQDILLLQQLARAQG</sequence>
<organism evidence="1 2">
    <name type="scientific">Scylla paramamosain</name>
    <name type="common">Mud crab</name>
    <dbReference type="NCBI Taxonomy" id="85552"/>
    <lineage>
        <taxon>Eukaryota</taxon>
        <taxon>Metazoa</taxon>
        <taxon>Ecdysozoa</taxon>
        <taxon>Arthropoda</taxon>
        <taxon>Crustacea</taxon>
        <taxon>Multicrustacea</taxon>
        <taxon>Malacostraca</taxon>
        <taxon>Eumalacostraca</taxon>
        <taxon>Eucarida</taxon>
        <taxon>Decapoda</taxon>
        <taxon>Pleocyemata</taxon>
        <taxon>Brachyura</taxon>
        <taxon>Eubrachyura</taxon>
        <taxon>Portunoidea</taxon>
        <taxon>Portunidae</taxon>
        <taxon>Portuninae</taxon>
        <taxon>Scylla</taxon>
    </lineage>
</organism>
<accession>A0AAW0TAM0</accession>
<dbReference type="AlphaFoldDB" id="A0AAW0TAM0"/>
<reference evidence="1 2" key="1">
    <citation type="submission" date="2023-03" db="EMBL/GenBank/DDBJ databases">
        <title>High-quality genome of Scylla paramamosain provides insights in environmental adaptation.</title>
        <authorList>
            <person name="Zhang L."/>
        </authorList>
    </citation>
    <scope>NUCLEOTIDE SEQUENCE [LARGE SCALE GENOMIC DNA]</scope>
    <source>
        <strain evidence="1">LZ_2023a</strain>
        <tissue evidence="1">Muscle</tissue>
    </source>
</reference>
<dbReference type="EMBL" id="JARAKH010000037">
    <property type="protein sequence ID" value="KAK8383407.1"/>
    <property type="molecule type" value="Genomic_DNA"/>
</dbReference>
<gene>
    <name evidence="1" type="ORF">O3P69_019057</name>
</gene>
<dbReference type="Proteomes" id="UP001487740">
    <property type="component" value="Unassembled WGS sequence"/>
</dbReference>
<evidence type="ECO:0000313" key="2">
    <source>
        <dbReference type="Proteomes" id="UP001487740"/>
    </source>
</evidence>
<evidence type="ECO:0000313" key="1">
    <source>
        <dbReference type="EMBL" id="KAK8383407.1"/>
    </source>
</evidence>
<protein>
    <submittedName>
        <fullName evidence="1">Uncharacterized protein</fullName>
    </submittedName>
</protein>
<comment type="caution">
    <text evidence="1">The sequence shown here is derived from an EMBL/GenBank/DDBJ whole genome shotgun (WGS) entry which is preliminary data.</text>
</comment>